<reference evidence="8 9" key="1">
    <citation type="submission" date="2022-12" db="EMBL/GenBank/DDBJ databases">
        <title>Dasania phycosphaerae sp. nov., isolated from particulate material of the south coast of Korea.</title>
        <authorList>
            <person name="Jiang Y."/>
        </authorList>
    </citation>
    <scope>NUCLEOTIDE SEQUENCE [LARGE SCALE GENOMIC DNA]</scope>
    <source>
        <strain evidence="8 9">GY-19</strain>
    </source>
</reference>
<dbReference type="InterPro" id="IPR001055">
    <property type="entry name" value="Adrenodoxin-like"/>
</dbReference>
<evidence type="ECO:0000256" key="6">
    <source>
        <dbReference type="ARBA" id="ARBA00034078"/>
    </source>
</evidence>
<dbReference type="Gene3D" id="3.10.20.30">
    <property type="match status" value="1"/>
</dbReference>
<dbReference type="Pfam" id="PF00111">
    <property type="entry name" value="Fer2"/>
    <property type="match status" value="1"/>
</dbReference>
<evidence type="ECO:0000256" key="2">
    <source>
        <dbReference type="ARBA" id="ARBA00022714"/>
    </source>
</evidence>
<keyword evidence="3" id="KW-0479">Metal-binding</keyword>
<proteinExistence type="inferred from homology"/>
<evidence type="ECO:0000313" key="8">
    <source>
        <dbReference type="EMBL" id="MCZ0865577.1"/>
    </source>
</evidence>
<keyword evidence="4" id="KW-0408">Iron</keyword>
<dbReference type="InterPro" id="IPR036010">
    <property type="entry name" value="2Fe-2S_ferredoxin-like_sf"/>
</dbReference>
<organism evidence="8 9">
    <name type="scientific">Dasania phycosphaerae</name>
    <dbReference type="NCBI Taxonomy" id="2950436"/>
    <lineage>
        <taxon>Bacteria</taxon>
        <taxon>Pseudomonadati</taxon>
        <taxon>Pseudomonadota</taxon>
        <taxon>Gammaproteobacteria</taxon>
        <taxon>Cellvibrionales</taxon>
        <taxon>Spongiibacteraceae</taxon>
        <taxon>Dasania</taxon>
    </lineage>
</organism>
<dbReference type="CDD" id="cd00207">
    <property type="entry name" value="fer2"/>
    <property type="match status" value="1"/>
</dbReference>
<dbReference type="InterPro" id="IPR001041">
    <property type="entry name" value="2Fe-2S_ferredoxin-type"/>
</dbReference>
<dbReference type="AlphaFoldDB" id="A0A9J6RMN2"/>
<comment type="caution">
    <text evidence="8">The sequence shown here is derived from an EMBL/GenBank/DDBJ whole genome shotgun (WGS) entry which is preliminary data.</text>
</comment>
<dbReference type="GO" id="GO:0140647">
    <property type="term" value="P:P450-containing electron transport chain"/>
    <property type="evidence" value="ECO:0007669"/>
    <property type="project" value="InterPro"/>
</dbReference>
<dbReference type="PRINTS" id="PR00355">
    <property type="entry name" value="ADRENODOXIN"/>
</dbReference>
<evidence type="ECO:0000259" key="7">
    <source>
        <dbReference type="PROSITE" id="PS51085"/>
    </source>
</evidence>
<evidence type="ECO:0000256" key="3">
    <source>
        <dbReference type="ARBA" id="ARBA00022723"/>
    </source>
</evidence>
<dbReference type="PANTHER" id="PTHR23426">
    <property type="entry name" value="FERREDOXIN/ADRENODOXIN"/>
    <property type="match status" value="1"/>
</dbReference>
<keyword evidence="9" id="KW-1185">Reference proteome</keyword>
<dbReference type="InterPro" id="IPR012675">
    <property type="entry name" value="Beta-grasp_dom_sf"/>
</dbReference>
<keyword evidence="5" id="KW-0411">Iron-sulfur</keyword>
<dbReference type="RefSeq" id="WP_258331722.1">
    <property type="nucleotide sequence ID" value="NZ_JAPTGG010000007.1"/>
</dbReference>
<sequence>MVAVKYVQHDGFECDVDIPAGNTVMQGAVSNMIEGIVAECGGAGACATCHCYVGEEWLEKVADANEIEKETLEMVGCVRSGSRLSCQIKVTEDMDGLIIYIPESQY</sequence>
<dbReference type="PROSITE" id="PS51085">
    <property type="entry name" value="2FE2S_FER_2"/>
    <property type="match status" value="1"/>
</dbReference>
<evidence type="ECO:0000256" key="4">
    <source>
        <dbReference type="ARBA" id="ARBA00023004"/>
    </source>
</evidence>
<dbReference type="PANTHER" id="PTHR23426:SF65">
    <property type="entry name" value="FERREDOXIN-2, MITOCHONDRIAL"/>
    <property type="match status" value="1"/>
</dbReference>
<dbReference type="SUPFAM" id="SSF54292">
    <property type="entry name" value="2Fe-2S ferredoxin-like"/>
    <property type="match status" value="1"/>
</dbReference>
<evidence type="ECO:0000256" key="5">
    <source>
        <dbReference type="ARBA" id="ARBA00023014"/>
    </source>
</evidence>
<evidence type="ECO:0000313" key="9">
    <source>
        <dbReference type="Proteomes" id="UP001069090"/>
    </source>
</evidence>
<comment type="cofactor">
    <cofactor evidence="6">
        <name>[2Fe-2S] cluster</name>
        <dbReference type="ChEBI" id="CHEBI:190135"/>
    </cofactor>
</comment>
<dbReference type="EMBL" id="JAPTGG010000007">
    <property type="protein sequence ID" value="MCZ0865577.1"/>
    <property type="molecule type" value="Genomic_DNA"/>
</dbReference>
<feature type="domain" description="2Fe-2S ferredoxin-type" evidence="7">
    <location>
        <begin position="2"/>
        <end position="105"/>
    </location>
</feature>
<dbReference type="GO" id="GO:0009055">
    <property type="term" value="F:electron transfer activity"/>
    <property type="evidence" value="ECO:0007669"/>
    <property type="project" value="TreeGrafter"/>
</dbReference>
<gene>
    <name evidence="8" type="ORF">O0V09_10215</name>
</gene>
<dbReference type="InterPro" id="IPR018298">
    <property type="entry name" value="Adrenodoxin_Fe-S_BS"/>
</dbReference>
<keyword evidence="2" id="KW-0001">2Fe-2S</keyword>
<comment type="similarity">
    <text evidence="1">Belongs to the adrenodoxin/putidaredoxin family.</text>
</comment>
<accession>A0A9J6RMN2</accession>
<protein>
    <submittedName>
        <fullName evidence="8">2Fe-2S iron-sulfur cluster-binding protein</fullName>
    </submittedName>
</protein>
<evidence type="ECO:0000256" key="1">
    <source>
        <dbReference type="ARBA" id="ARBA00010914"/>
    </source>
</evidence>
<name>A0A9J6RMN2_9GAMM</name>
<dbReference type="PROSITE" id="PS00814">
    <property type="entry name" value="ADX"/>
    <property type="match status" value="1"/>
</dbReference>
<dbReference type="GO" id="GO:0046872">
    <property type="term" value="F:metal ion binding"/>
    <property type="evidence" value="ECO:0007669"/>
    <property type="project" value="UniProtKB-KW"/>
</dbReference>
<dbReference type="Proteomes" id="UP001069090">
    <property type="component" value="Unassembled WGS sequence"/>
</dbReference>
<dbReference type="GO" id="GO:0051537">
    <property type="term" value="F:2 iron, 2 sulfur cluster binding"/>
    <property type="evidence" value="ECO:0007669"/>
    <property type="project" value="UniProtKB-KW"/>
</dbReference>